<evidence type="ECO:0000256" key="7">
    <source>
        <dbReference type="SAM" id="MobiDB-lite"/>
    </source>
</evidence>
<keyword evidence="12" id="KW-1185">Reference proteome</keyword>
<dbReference type="PANTHER" id="PTHR12730">
    <property type="entry name" value="HSDA/SDA1-RELATED"/>
    <property type="match status" value="1"/>
</dbReference>
<dbReference type="Proteomes" id="UP000271098">
    <property type="component" value="Unassembled WGS sequence"/>
</dbReference>
<keyword evidence="3 6" id="KW-0690">Ribosome biogenesis</keyword>
<dbReference type="Pfam" id="PF08158">
    <property type="entry name" value="SDA1_HEAT"/>
    <property type="match status" value="1"/>
</dbReference>
<dbReference type="InterPro" id="IPR012977">
    <property type="entry name" value="SDA1_N"/>
</dbReference>
<dbReference type="InterPro" id="IPR016024">
    <property type="entry name" value="ARM-type_fold"/>
</dbReference>
<feature type="region of interest" description="Disordered" evidence="7">
    <location>
        <begin position="525"/>
        <end position="551"/>
    </location>
</feature>
<comment type="subcellular location">
    <subcellularLocation>
        <location evidence="6">Nucleus</location>
        <location evidence="6">Nucleolus</location>
    </subcellularLocation>
</comment>
<comment type="function">
    <text evidence="6">Required for 60S pre-ribosomal subunits export to the cytoplasm.</text>
</comment>
<feature type="domain" description="SDA1 C-terminal" evidence="10">
    <location>
        <begin position="554"/>
        <end position="597"/>
    </location>
</feature>
<proteinExistence type="inferred from homology"/>
<dbReference type="Pfam" id="PF05285">
    <property type="entry name" value="SDA1_dom"/>
    <property type="match status" value="1"/>
</dbReference>
<feature type="domain" description="SDA1 N-terminal" evidence="9">
    <location>
        <begin position="22"/>
        <end position="283"/>
    </location>
</feature>
<evidence type="ECO:0000313" key="11">
    <source>
        <dbReference type="EMBL" id="VDN17470.1"/>
    </source>
</evidence>
<dbReference type="PANTHER" id="PTHR12730:SF0">
    <property type="entry name" value="PROTEIN SDA1 HOMOLOG"/>
    <property type="match status" value="1"/>
</dbReference>
<dbReference type="InterPro" id="IPR007949">
    <property type="entry name" value="SDA1_MD"/>
</dbReference>
<evidence type="ECO:0000313" key="12">
    <source>
        <dbReference type="Proteomes" id="UP000271098"/>
    </source>
</evidence>
<evidence type="ECO:0000256" key="5">
    <source>
        <dbReference type="ARBA" id="ARBA00023242"/>
    </source>
</evidence>
<keyword evidence="5 6" id="KW-0539">Nucleus</keyword>
<dbReference type="WBParaSite" id="GPUH_0001047301-mRNA-1">
    <property type="protein sequence ID" value="GPUH_0001047301-mRNA-1"/>
    <property type="gene ID" value="GPUH_0001047301"/>
</dbReference>
<comment type="similarity">
    <text evidence="1 6">Belongs to the SDA1 family.</text>
</comment>
<evidence type="ECO:0000256" key="1">
    <source>
        <dbReference type="ARBA" id="ARBA00005783"/>
    </source>
</evidence>
<dbReference type="GO" id="GO:0042273">
    <property type="term" value="P:ribosomal large subunit biogenesis"/>
    <property type="evidence" value="ECO:0007669"/>
    <property type="project" value="UniProtKB-UniRule"/>
</dbReference>
<dbReference type="Pfam" id="PF21638">
    <property type="entry name" value="SDA1_C"/>
    <property type="match status" value="1"/>
</dbReference>
<dbReference type="InterPro" id="IPR048292">
    <property type="entry name" value="SDA1_C"/>
</dbReference>
<evidence type="ECO:0000256" key="2">
    <source>
        <dbReference type="ARBA" id="ARBA00022448"/>
    </source>
</evidence>
<evidence type="ECO:0000256" key="4">
    <source>
        <dbReference type="ARBA" id="ARBA00022927"/>
    </source>
</evidence>
<protein>
    <recommendedName>
        <fullName evidence="6">Protein SDA1</fullName>
    </recommendedName>
</protein>
<evidence type="ECO:0000256" key="6">
    <source>
        <dbReference type="RuleBase" id="RU365057"/>
    </source>
</evidence>
<dbReference type="GO" id="GO:0005730">
    <property type="term" value="C:nucleolus"/>
    <property type="evidence" value="ECO:0007669"/>
    <property type="project" value="UniProtKB-SubCell"/>
</dbReference>
<accession>A0A183DP19</accession>
<feature type="domain" description="SDA1 middle" evidence="8">
    <location>
        <begin position="432"/>
        <end position="536"/>
    </location>
</feature>
<dbReference type="EMBL" id="UYRT01077986">
    <property type="protein sequence ID" value="VDN17470.1"/>
    <property type="molecule type" value="Genomic_DNA"/>
</dbReference>
<dbReference type="InterPro" id="IPR027312">
    <property type="entry name" value="Sda1"/>
</dbReference>
<evidence type="ECO:0000259" key="9">
    <source>
        <dbReference type="Pfam" id="PF08158"/>
    </source>
</evidence>
<dbReference type="GO" id="GO:0015031">
    <property type="term" value="P:protein transport"/>
    <property type="evidence" value="ECO:0007669"/>
    <property type="project" value="UniProtKB-KW"/>
</dbReference>
<reference evidence="13" key="1">
    <citation type="submission" date="2016-06" db="UniProtKB">
        <authorList>
            <consortium name="WormBaseParasite"/>
        </authorList>
    </citation>
    <scope>IDENTIFICATION</scope>
</reference>
<feature type="compositionally biased region" description="Basic and acidic residues" evidence="7">
    <location>
        <begin position="525"/>
        <end position="545"/>
    </location>
</feature>
<dbReference type="OrthoDB" id="2196187at2759"/>
<reference evidence="11 12" key="2">
    <citation type="submission" date="2018-11" db="EMBL/GenBank/DDBJ databases">
        <authorList>
            <consortium name="Pathogen Informatics"/>
        </authorList>
    </citation>
    <scope>NUCLEOTIDE SEQUENCE [LARGE SCALE GENOMIC DNA]</scope>
</reference>
<dbReference type="GO" id="GO:0000055">
    <property type="term" value="P:ribosomal large subunit export from nucleus"/>
    <property type="evidence" value="ECO:0007669"/>
    <property type="project" value="UniProtKB-UniRule"/>
</dbReference>
<dbReference type="SUPFAM" id="SSF48371">
    <property type="entry name" value="ARM repeat"/>
    <property type="match status" value="1"/>
</dbReference>
<evidence type="ECO:0000256" key="3">
    <source>
        <dbReference type="ARBA" id="ARBA00022517"/>
    </source>
</evidence>
<evidence type="ECO:0000259" key="10">
    <source>
        <dbReference type="Pfam" id="PF21638"/>
    </source>
</evidence>
<evidence type="ECO:0000313" key="13">
    <source>
        <dbReference type="WBParaSite" id="GPUH_0001047301-mRNA-1"/>
    </source>
</evidence>
<dbReference type="AlphaFoldDB" id="A0A183DP19"/>
<name>A0A183DP19_9BILA</name>
<organism evidence="13">
    <name type="scientific">Gongylonema pulchrum</name>
    <dbReference type="NCBI Taxonomy" id="637853"/>
    <lineage>
        <taxon>Eukaryota</taxon>
        <taxon>Metazoa</taxon>
        <taxon>Ecdysozoa</taxon>
        <taxon>Nematoda</taxon>
        <taxon>Chromadorea</taxon>
        <taxon>Rhabditida</taxon>
        <taxon>Spirurina</taxon>
        <taxon>Spiruromorpha</taxon>
        <taxon>Spiruroidea</taxon>
        <taxon>Gongylonematidae</taxon>
        <taxon>Gongylonema</taxon>
    </lineage>
</organism>
<evidence type="ECO:0000259" key="8">
    <source>
        <dbReference type="Pfam" id="PF05285"/>
    </source>
</evidence>
<keyword evidence="2 6" id="KW-0813">Transport</keyword>
<sequence>MAALQRSYAAPFEDSRSAGAEGKRYATSIAEILSSRATALDPEVRLAFCKALVTLRNRKIIDALAVLDLFFTLIPCEDKVLRKFICGSINALLKKLALQQRDRKLLSEVQALLFTKLKESRRVVVRVAELALIDGFRKGFLRDAKTANALAECCFHRASRILITAMRFFLGTMEDERSDLESDGSEREDEDQKTLKEVVMAYRAVKKTRKKKKCFEKAKKMLHKEKKSRRENAGKCCNLLAIQFIYDPQTFVERLFGQLDGRRSEKFETRLLHMALCARMIGVTRILLYAAQACHELIPPDIIHQLVYVIAQNFVSDRNSAEAMTVGLNTIREIFYKRYKNKNVSMAARAIITLFRAVNPKLLHRKDRGRPSEAVKNVKVYEFGMEKARDFVEGAECLPEEVDTDPEHELSHRAGIFTSEAAAIHFKGIMLQDDEKRRNVESCEKAKKICETRILTQEDFRKINAFRLKKCMTNAGKRKNDDIKLDEELEEKIARYVGPFRQNEESGLPRLKDIENFHKKLHKETKEQRMEAIRRGREGRQDYGKPKKRGVHVGHTNREMAKWKNFQMVRPKPRGKNRMRSFKDRQKSLGKYLLRQAGGKV</sequence>
<keyword evidence="4 6" id="KW-0653">Protein transport</keyword>
<gene>
    <name evidence="11" type="ORF">GPUH_LOCUS10460</name>
</gene>